<protein>
    <recommendedName>
        <fullName evidence="11">DNA ligase</fullName>
        <ecNumber evidence="11">6.5.1.2</ecNumber>
    </recommendedName>
    <alternativeName>
        <fullName evidence="11">Polydeoxyribonucleotide synthase [NAD(+)]</fullName>
    </alternativeName>
</protein>
<keyword evidence="4 11" id="KW-0479">Metal-binding</keyword>
<keyword evidence="3 11" id="KW-0235">DNA replication</keyword>
<comment type="cofactor">
    <cofactor evidence="11">
        <name>Mg(2+)</name>
        <dbReference type="ChEBI" id="CHEBI:18420"/>
    </cofactor>
    <cofactor evidence="11">
        <name>Mn(2+)</name>
        <dbReference type="ChEBI" id="CHEBI:29035"/>
    </cofactor>
</comment>
<dbReference type="Gene3D" id="3.30.470.30">
    <property type="entry name" value="DNA ligase/mRNA capping enzyme"/>
    <property type="match status" value="1"/>
</dbReference>
<feature type="binding site" evidence="11">
    <location>
        <position position="546"/>
    </location>
    <ligand>
        <name>Zn(2+)</name>
        <dbReference type="ChEBI" id="CHEBI:29105"/>
    </ligand>
</feature>
<comment type="caution">
    <text evidence="11">Lacks conserved residue(s) required for the propagation of feature annotation.</text>
</comment>
<feature type="binding site" evidence="11">
    <location>
        <position position="523"/>
    </location>
    <ligand>
        <name>Zn(2+)</name>
        <dbReference type="ChEBI" id="CHEBI:29105"/>
    </ligand>
</feature>
<feature type="domain" description="BRCT" evidence="12">
    <location>
        <begin position="702"/>
        <end position="790"/>
    </location>
</feature>
<feature type="active site" description="N6-AMP-lysine intermediate" evidence="11">
    <location>
        <position position="244"/>
    </location>
</feature>
<keyword evidence="6 11" id="KW-0862">Zinc</keyword>
<dbReference type="STRING" id="54.SAMN02745121_05706"/>
<dbReference type="SUPFAM" id="SSF50249">
    <property type="entry name" value="Nucleic acid-binding proteins"/>
    <property type="match status" value="1"/>
</dbReference>
<name>A0A1I2DRH9_9BACT</name>
<dbReference type="GO" id="GO:0006260">
    <property type="term" value="P:DNA replication"/>
    <property type="evidence" value="ECO:0007669"/>
    <property type="project" value="UniProtKB-KW"/>
</dbReference>
<dbReference type="Pfam" id="PF12826">
    <property type="entry name" value="HHH_2"/>
    <property type="match status" value="1"/>
</dbReference>
<evidence type="ECO:0000256" key="8">
    <source>
        <dbReference type="ARBA" id="ARBA00023027"/>
    </source>
</evidence>
<dbReference type="InterPro" id="IPR013840">
    <property type="entry name" value="DNAligase_N"/>
</dbReference>
<dbReference type="PROSITE" id="PS50172">
    <property type="entry name" value="BRCT"/>
    <property type="match status" value="1"/>
</dbReference>
<dbReference type="InterPro" id="IPR010994">
    <property type="entry name" value="RuvA_2-like"/>
</dbReference>
<dbReference type="GO" id="GO:0003911">
    <property type="term" value="F:DNA ligase (NAD+) activity"/>
    <property type="evidence" value="ECO:0007669"/>
    <property type="project" value="UniProtKB-UniRule"/>
</dbReference>
<dbReference type="SUPFAM" id="SSF47781">
    <property type="entry name" value="RuvA domain 2-like"/>
    <property type="match status" value="1"/>
</dbReference>
<dbReference type="AlphaFoldDB" id="A0A1I2DRH9"/>
<evidence type="ECO:0000313" key="14">
    <source>
        <dbReference type="Proteomes" id="UP000199400"/>
    </source>
</evidence>
<evidence type="ECO:0000256" key="1">
    <source>
        <dbReference type="ARBA" id="ARBA00004067"/>
    </source>
</evidence>
<keyword evidence="9 11" id="KW-0234">DNA repair</keyword>
<keyword evidence="2 11" id="KW-0436">Ligase</keyword>
<dbReference type="SMART" id="SM00292">
    <property type="entry name" value="BRCT"/>
    <property type="match status" value="1"/>
</dbReference>
<keyword evidence="7 11" id="KW-0460">Magnesium</keyword>
<feature type="binding site" evidence="11">
    <location>
        <position position="301"/>
    </location>
    <ligand>
        <name>NAD(+)</name>
        <dbReference type="ChEBI" id="CHEBI:57540"/>
    </ligand>
</feature>
<evidence type="ECO:0000256" key="6">
    <source>
        <dbReference type="ARBA" id="ARBA00022833"/>
    </source>
</evidence>
<dbReference type="EC" id="6.5.1.2" evidence="11"/>
<dbReference type="GO" id="GO:0046872">
    <property type="term" value="F:metal ion binding"/>
    <property type="evidence" value="ECO:0007669"/>
    <property type="project" value="UniProtKB-KW"/>
</dbReference>
<feature type="binding site" evidence="11">
    <location>
        <position position="266"/>
    </location>
    <ligand>
        <name>NAD(+)</name>
        <dbReference type="ChEBI" id="CHEBI:57540"/>
    </ligand>
</feature>
<evidence type="ECO:0000256" key="11">
    <source>
        <dbReference type="HAMAP-Rule" id="MF_01588"/>
    </source>
</evidence>
<feature type="binding site" evidence="11">
    <location>
        <begin position="159"/>
        <end position="163"/>
    </location>
    <ligand>
        <name>NAD(+)</name>
        <dbReference type="ChEBI" id="CHEBI:57540"/>
    </ligand>
</feature>
<feature type="binding site" evidence="11">
    <location>
        <position position="520"/>
    </location>
    <ligand>
        <name>Zn(2+)</name>
        <dbReference type="ChEBI" id="CHEBI:29105"/>
    </ligand>
</feature>
<dbReference type="InterPro" id="IPR012340">
    <property type="entry name" value="NA-bd_OB-fold"/>
</dbReference>
<dbReference type="Pfam" id="PF01653">
    <property type="entry name" value="DNA_ligase_aden"/>
    <property type="match status" value="1"/>
</dbReference>
<dbReference type="Gene3D" id="2.40.50.140">
    <property type="entry name" value="Nucleic acid-binding proteins"/>
    <property type="match status" value="1"/>
</dbReference>
<dbReference type="SMART" id="SM00532">
    <property type="entry name" value="LIGANc"/>
    <property type="match status" value="1"/>
</dbReference>
<feature type="binding site" evidence="11">
    <location>
        <position position="428"/>
    </location>
    <ligand>
        <name>NAD(+)</name>
        <dbReference type="ChEBI" id="CHEBI:57540"/>
    </ligand>
</feature>
<proteinExistence type="inferred from homology"/>
<organism evidence="13 14">
    <name type="scientific">Nannocystis exedens</name>
    <dbReference type="NCBI Taxonomy" id="54"/>
    <lineage>
        <taxon>Bacteria</taxon>
        <taxon>Pseudomonadati</taxon>
        <taxon>Myxococcota</taxon>
        <taxon>Polyangia</taxon>
        <taxon>Nannocystales</taxon>
        <taxon>Nannocystaceae</taxon>
        <taxon>Nannocystis</taxon>
    </lineage>
</organism>
<dbReference type="Pfam" id="PF14520">
    <property type="entry name" value="HHH_5"/>
    <property type="match status" value="1"/>
</dbReference>
<evidence type="ECO:0000256" key="9">
    <source>
        <dbReference type="ARBA" id="ARBA00023204"/>
    </source>
</evidence>
<dbReference type="InterPro" id="IPR001357">
    <property type="entry name" value="BRCT_dom"/>
</dbReference>
<evidence type="ECO:0000259" key="12">
    <source>
        <dbReference type="PROSITE" id="PS50172"/>
    </source>
</evidence>
<evidence type="ECO:0000256" key="4">
    <source>
        <dbReference type="ARBA" id="ARBA00022723"/>
    </source>
</evidence>
<dbReference type="PIRSF" id="PIRSF001604">
    <property type="entry name" value="LigA"/>
    <property type="match status" value="1"/>
</dbReference>
<evidence type="ECO:0000256" key="7">
    <source>
        <dbReference type="ARBA" id="ARBA00022842"/>
    </source>
</evidence>
<dbReference type="SMART" id="SM00278">
    <property type="entry name" value="HhH1"/>
    <property type="match status" value="3"/>
</dbReference>
<dbReference type="HAMAP" id="MF_01588">
    <property type="entry name" value="DNA_ligase_A"/>
    <property type="match status" value="1"/>
</dbReference>
<dbReference type="GO" id="GO:0006281">
    <property type="term" value="P:DNA repair"/>
    <property type="evidence" value="ECO:0007669"/>
    <property type="project" value="UniProtKB-KW"/>
</dbReference>
<comment type="similarity">
    <text evidence="11">Belongs to the NAD-dependent DNA ligase family. LigA subfamily.</text>
</comment>
<dbReference type="InterPro" id="IPR004150">
    <property type="entry name" value="NAD_DNA_ligase_OB"/>
</dbReference>
<dbReference type="InterPro" id="IPR003583">
    <property type="entry name" value="Hlx-hairpin-Hlx_DNA-bd_motif"/>
</dbReference>
<keyword evidence="14" id="KW-1185">Reference proteome</keyword>
<dbReference type="Pfam" id="PF00533">
    <property type="entry name" value="BRCT"/>
    <property type="match status" value="1"/>
</dbReference>
<evidence type="ECO:0000256" key="10">
    <source>
        <dbReference type="ARBA" id="ARBA00034005"/>
    </source>
</evidence>
<sequence>MSPIIQGTVMMGIAAHAGASRRARTPMVSAIIDLGAVRIEIRGPVANLGVHSHAVLGGETSSTPQGSFARGAAGLAGSLQGSCGPPAACAKASGRRAGVGLIASRPLMSASTTPASDLQTLDAAAVKARLPSFTADELEVLIRRANKEYWDDHAPTLPDTLYDQLIERLKRVRPDAPVLDEMGPQAAEAPAMDAEEALQLPPEQRFGAAVRHQRPMLSLEKCYNETDLQSWAGKFNGEILVMPKMDGVACSLRYDKKGKLVMAATRGSGTEGEDVTMNALEVKDIPRTVASGGIELEIRGELYMKLSDFAKYKGDFANPRNLTAGSIKQKERKNTRNAHLSFFAYDIIGPEFDSERDKFELLKKLGLGGIDHEFVDRAGLQASYDRWARNRPELDYEIDGVVYRTASVKEQKRLGLTGHHPRYAIAYKFQGDSGVTDLLDILWSVSRTGVITPVAMLEPVELSGARIGRASLHNLNIFESLGLTHNCRVEVTRRGGVIPNVERVVESGPASRPFDLPTQCPACGGPIERRKKRDGENLWCAEPKKCVQARLGELEHFAKVVDLQGFGPKVIGAAVDAELLSTPADYYRLRAVDLQELERLGEKSAQNLIDQIEAHRELPLAVFLQALGIEHLGKQNALLLAGEFRTLERIRELTQADLMTVRGIKDAIADAIVRGLAARAELIDALLEFVTVLPGEAAPASVEGAALSGKSFVFTGTLEAFTREVAQARVQALGGEVPSGVTKALSYLVVGAGRGAKSSKQKKAEELIAAGAPLKILSEAEFLEMVGSLE</sequence>
<evidence type="ECO:0000256" key="5">
    <source>
        <dbReference type="ARBA" id="ARBA00022763"/>
    </source>
</evidence>
<dbReference type="NCBIfam" id="TIGR00575">
    <property type="entry name" value="dnlj"/>
    <property type="match status" value="1"/>
</dbReference>
<gene>
    <name evidence="11" type="primary">ligA</name>
    <name evidence="13" type="ORF">SAMN02745121_05706</name>
</gene>
<dbReference type="Gene3D" id="1.10.150.20">
    <property type="entry name" value="5' to 3' exonuclease, C-terminal subdomain"/>
    <property type="match status" value="2"/>
</dbReference>
<dbReference type="InterPro" id="IPR013839">
    <property type="entry name" value="DNAligase_adenylation"/>
</dbReference>
<keyword evidence="11" id="KW-0464">Manganese</keyword>
<evidence type="ECO:0000256" key="3">
    <source>
        <dbReference type="ARBA" id="ARBA00022705"/>
    </source>
</evidence>
<feature type="binding site" evidence="11">
    <location>
        <begin position="218"/>
        <end position="219"/>
    </location>
    <ligand>
        <name>NAD(+)</name>
        <dbReference type="ChEBI" id="CHEBI:57540"/>
    </ligand>
</feature>
<dbReference type="Proteomes" id="UP000199400">
    <property type="component" value="Unassembled WGS sequence"/>
</dbReference>
<dbReference type="CDD" id="cd17748">
    <property type="entry name" value="BRCT_DNA_ligase_like"/>
    <property type="match status" value="1"/>
</dbReference>
<dbReference type="InterPro" id="IPR036420">
    <property type="entry name" value="BRCT_dom_sf"/>
</dbReference>
<dbReference type="Pfam" id="PF03120">
    <property type="entry name" value="OB_DNA_ligase"/>
    <property type="match status" value="1"/>
</dbReference>
<dbReference type="NCBIfam" id="NF005932">
    <property type="entry name" value="PRK07956.1"/>
    <property type="match status" value="1"/>
</dbReference>
<reference evidence="14" key="1">
    <citation type="submission" date="2016-10" db="EMBL/GenBank/DDBJ databases">
        <authorList>
            <person name="Varghese N."/>
            <person name="Submissions S."/>
        </authorList>
    </citation>
    <scope>NUCLEOTIDE SEQUENCE [LARGE SCALE GENOMIC DNA]</scope>
    <source>
        <strain evidence="14">ATCC 25963</strain>
    </source>
</reference>
<evidence type="ECO:0000256" key="2">
    <source>
        <dbReference type="ARBA" id="ARBA00022598"/>
    </source>
</evidence>
<dbReference type="Gene3D" id="3.40.50.10190">
    <property type="entry name" value="BRCT domain"/>
    <property type="match status" value="1"/>
</dbReference>
<accession>A0A1I2DRH9</accession>
<dbReference type="Gene3D" id="1.10.287.610">
    <property type="entry name" value="Helix hairpin bin"/>
    <property type="match status" value="1"/>
</dbReference>
<dbReference type="SUPFAM" id="SSF52113">
    <property type="entry name" value="BRCT domain"/>
    <property type="match status" value="1"/>
</dbReference>
<keyword evidence="8 11" id="KW-0520">NAD</keyword>
<keyword evidence="5 11" id="KW-0227">DNA damage</keyword>
<dbReference type="SUPFAM" id="SSF56091">
    <property type="entry name" value="DNA ligase/mRNA capping enzyme, catalytic domain"/>
    <property type="match status" value="1"/>
</dbReference>
<dbReference type="GO" id="GO:0003677">
    <property type="term" value="F:DNA binding"/>
    <property type="evidence" value="ECO:0007669"/>
    <property type="project" value="InterPro"/>
</dbReference>
<evidence type="ECO:0000313" key="13">
    <source>
        <dbReference type="EMBL" id="SFE83077.1"/>
    </source>
</evidence>
<comment type="function">
    <text evidence="1 11">DNA ligase that catalyzes the formation of phosphodiester linkages between 5'-phosphoryl and 3'-hydroxyl groups in double-stranded DNA using NAD as a coenzyme and as the energy source for the reaction. It is essential for DNA replication and repair of damaged DNA.</text>
</comment>
<dbReference type="EMBL" id="FOMX01000020">
    <property type="protein sequence ID" value="SFE83077.1"/>
    <property type="molecule type" value="Genomic_DNA"/>
</dbReference>
<dbReference type="InterPro" id="IPR041663">
    <property type="entry name" value="DisA/LigA_HHH"/>
</dbReference>
<comment type="catalytic activity">
    <reaction evidence="10 11">
        <text>NAD(+) + (deoxyribonucleotide)n-3'-hydroxyl + 5'-phospho-(deoxyribonucleotide)m = (deoxyribonucleotide)n+m + AMP + beta-nicotinamide D-nucleotide.</text>
        <dbReference type="EC" id="6.5.1.2"/>
    </reaction>
</comment>
<dbReference type="InterPro" id="IPR001679">
    <property type="entry name" value="DNA_ligase"/>
</dbReference>